<keyword evidence="6" id="KW-1185">Reference proteome</keyword>
<dbReference type="GO" id="GO:0097037">
    <property type="term" value="P:heme export"/>
    <property type="evidence" value="ECO:0007669"/>
    <property type="project" value="TreeGrafter"/>
</dbReference>
<dbReference type="InterPro" id="IPR049680">
    <property type="entry name" value="FLVCR1-2_SLC49-like"/>
</dbReference>
<dbReference type="STRING" id="6184.A0A430QDL9"/>
<gene>
    <name evidence="5" type="ORF">DC041_0009338</name>
</gene>
<dbReference type="GO" id="GO:0016020">
    <property type="term" value="C:membrane"/>
    <property type="evidence" value="ECO:0007669"/>
    <property type="project" value="UniProtKB-SubCell"/>
</dbReference>
<comment type="caution">
    <text evidence="5">The sequence shown here is derived from an EMBL/GenBank/DDBJ whole genome shotgun (WGS) entry which is preliminary data.</text>
</comment>
<dbReference type="PANTHER" id="PTHR10924">
    <property type="entry name" value="MAJOR FACILITATOR SUPERFAMILY PROTEIN-RELATED"/>
    <property type="match status" value="1"/>
</dbReference>
<comment type="subcellular location">
    <subcellularLocation>
        <location evidence="1">Membrane</location>
        <topology evidence="1">Multi-pass membrane protein</topology>
    </subcellularLocation>
</comment>
<name>A0A430QDL9_SCHBO</name>
<evidence type="ECO:0000256" key="1">
    <source>
        <dbReference type="ARBA" id="ARBA00004141"/>
    </source>
</evidence>
<dbReference type="PANTHER" id="PTHR10924:SF4">
    <property type="entry name" value="GH15861P"/>
    <property type="match status" value="1"/>
</dbReference>
<sequence>MAGQTICGIAQSGILGIPAHLAAVWFGVNEVSTATALGVFGNQLGVAFGFLVPPLILPSIPYSSNGTNQIDPTTDMNELFNKIKHYMMIMLSIKELIEFYCFIIDSDFWT</sequence>
<protein>
    <submittedName>
        <fullName evidence="5">Uncharacterized protein</fullName>
    </submittedName>
</protein>
<keyword evidence="3" id="KW-1133">Transmembrane helix</keyword>
<keyword evidence="2" id="KW-0812">Transmembrane</keyword>
<dbReference type="SUPFAM" id="SSF103473">
    <property type="entry name" value="MFS general substrate transporter"/>
    <property type="match status" value="1"/>
</dbReference>
<keyword evidence="4" id="KW-0472">Membrane</keyword>
<evidence type="ECO:0000256" key="2">
    <source>
        <dbReference type="ARBA" id="ARBA00022692"/>
    </source>
</evidence>
<organism evidence="5 6">
    <name type="scientific">Schistosoma bovis</name>
    <name type="common">Blood fluke</name>
    <dbReference type="NCBI Taxonomy" id="6184"/>
    <lineage>
        <taxon>Eukaryota</taxon>
        <taxon>Metazoa</taxon>
        <taxon>Spiralia</taxon>
        <taxon>Lophotrochozoa</taxon>
        <taxon>Platyhelminthes</taxon>
        <taxon>Trematoda</taxon>
        <taxon>Digenea</taxon>
        <taxon>Strigeidida</taxon>
        <taxon>Schistosomatoidea</taxon>
        <taxon>Schistosomatidae</taxon>
        <taxon>Schistosoma</taxon>
    </lineage>
</organism>
<evidence type="ECO:0000256" key="3">
    <source>
        <dbReference type="ARBA" id="ARBA00022989"/>
    </source>
</evidence>
<proteinExistence type="predicted"/>
<dbReference type="GO" id="GO:0015232">
    <property type="term" value="F:heme transmembrane transporter activity"/>
    <property type="evidence" value="ECO:0007669"/>
    <property type="project" value="TreeGrafter"/>
</dbReference>
<dbReference type="GO" id="GO:0020037">
    <property type="term" value="F:heme binding"/>
    <property type="evidence" value="ECO:0007669"/>
    <property type="project" value="TreeGrafter"/>
</dbReference>
<accession>A0A430QDL9</accession>
<reference evidence="5 6" key="1">
    <citation type="journal article" date="2019" name="PLoS Pathog.">
        <title>Genome sequence of the bovine parasite Schistosoma bovis Tanzania.</title>
        <authorList>
            <person name="Oey H."/>
            <person name="Zakrzewski M."/>
            <person name="Gobert G."/>
            <person name="Gravermann K."/>
            <person name="Stoye J."/>
            <person name="Jones M."/>
            <person name="Mcmanus D."/>
            <person name="Krause L."/>
        </authorList>
    </citation>
    <scope>NUCLEOTIDE SEQUENCE [LARGE SCALE GENOMIC DNA]</scope>
    <source>
        <strain evidence="5 6">TAN1997</strain>
    </source>
</reference>
<dbReference type="InterPro" id="IPR036259">
    <property type="entry name" value="MFS_trans_sf"/>
</dbReference>
<dbReference type="Proteomes" id="UP000290809">
    <property type="component" value="Unassembled WGS sequence"/>
</dbReference>
<dbReference type="EMBL" id="QMKO01001906">
    <property type="protein sequence ID" value="RTG85802.1"/>
    <property type="molecule type" value="Genomic_DNA"/>
</dbReference>
<evidence type="ECO:0000256" key="4">
    <source>
        <dbReference type="ARBA" id="ARBA00023136"/>
    </source>
</evidence>
<dbReference type="AlphaFoldDB" id="A0A430QDL9"/>
<evidence type="ECO:0000313" key="6">
    <source>
        <dbReference type="Proteomes" id="UP000290809"/>
    </source>
</evidence>
<evidence type="ECO:0000313" key="5">
    <source>
        <dbReference type="EMBL" id="RTG85802.1"/>
    </source>
</evidence>